<evidence type="ECO:0000256" key="2">
    <source>
        <dbReference type="ARBA" id="ARBA00023295"/>
    </source>
</evidence>
<dbReference type="InterPro" id="IPR036452">
    <property type="entry name" value="Ribo_hydro-like"/>
</dbReference>
<feature type="domain" description="Inosine/uridine-preferring nucleoside hydrolase" evidence="3">
    <location>
        <begin position="6"/>
        <end position="301"/>
    </location>
</feature>
<dbReference type="Pfam" id="PF01156">
    <property type="entry name" value="IU_nuc_hydro"/>
    <property type="match status" value="1"/>
</dbReference>
<organism evidence="4 5">
    <name type="scientific">Arthrobacter horti</name>
    <dbReference type="NCBI Taxonomy" id="3068273"/>
    <lineage>
        <taxon>Bacteria</taxon>
        <taxon>Bacillati</taxon>
        <taxon>Actinomycetota</taxon>
        <taxon>Actinomycetes</taxon>
        <taxon>Micrococcales</taxon>
        <taxon>Micrococcaceae</taxon>
        <taxon>Arthrobacter</taxon>
    </lineage>
</organism>
<dbReference type="Gene3D" id="3.90.245.10">
    <property type="entry name" value="Ribonucleoside hydrolase-like"/>
    <property type="match status" value="1"/>
</dbReference>
<dbReference type="CDD" id="cd02650">
    <property type="entry name" value="nuc_hydro_CaPnhB"/>
    <property type="match status" value="1"/>
</dbReference>
<comment type="caution">
    <text evidence="4">The sequence shown here is derived from an EMBL/GenBank/DDBJ whole genome shotgun (WGS) entry which is preliminary data.</text>
</comment>
<dbReference type="EMBL" id="JAVALS010000002">
    <property type="protein sequence ID" value="MDP5226388.1"/>
    <property type="molecule type" value="Genomic_DNA"/>
</dbReference>
<keyword evidence="5" id="KW-1185">Reference proteome</keyword>
<dbReference type="GO" id="GO:0016787">
    <property type="term" value="F:hydrolase activity"/>
    <property type="evidence" value="ECO:0007669"/>
    <property type="project" value="UniProtKB-KW"/>
</dbReference>
<name>A0ABT9ILC3_9MICC</name>
<dbReference type="Proteomes" id="UP001232725">
    <property type="component" value="Unassembled WGS sequence"/>
</dbReference>
<dbReference type="SUPFAM" id="SSF53590">
    <property type="entry name" value="Nucleoside hydrolase"/>
    <property type="match status" value="1"/>
</dbReference>
<gene>
    <name evidence="4" type="ORF">Q9R02_04370</name>
</gene>
<protein>
    <submittedName>
        <fullName evidence="4">Nucleoside hydrolase</fullName>
    </submittedName>
</protein>
<dbReference type="PANTHER" id="PTHR12304:SF4">
    <property type="entry name" value="URIDINE NUCLEOSIDASE"/>
    <property type="match status" value="1"/>
</dbReference>
<keyword evidence="1 4" id="KW-0378">Hydrolase</keyword>
<dbReference type="RefSeq" id="WP_305995442.1">
    <property type="nucleotide sequence ID" value="NZ_JAVALS010000002.1"/>
</dbReference>
<accession>A0ABT9ILC3</accession>
<dbReference type="PANTHER" id="PTHR12304">
    <property type="entry name" value="INOSINE-URIDINE PREFERRING NUCLEOSIDE HYDROLASE"/>
    <property type="match status" value="1"/>
</dbReference>
<reference evidence="4 5" key="1">
    <citation type="submission" date="2023-08" db="EMBL/GenBank/DDBJ databases">
        <title>Arthrobacter horti sp. nov., isolated from forest soil.</title>
        <authorList>
            <person name="Park M."/>
        </authorList>
    </citation>
    <scope>NUCLEOTIDE SEQUENCE [LARGE SCALE GENOMIC DNA]</scope>
    <source>
        <strain evidence="4 5">YJM1</strain>
    </source>
</reference>
<evidence type="ECO:0000313" key="5">
    <source>
        <dbReference type="Proteomes" id="UP001232725"/>
    </source>
</evidence>
<dbReference type="InterPro" id="IPR001910">
    <property type="entry name" value="Inosine/uridine_hydrolase_dom"/>
</dbReference>
<evidence type="ECO:0000256" key="1">
    <source>
        <dbReference type="ARBA" id="ARBA00022801"/>
    </source>
</evidence>
<proteinExistence type="predicted"/>
<evidence type="ECO:0000313" key="4">
    <source>
        <dbReference type="EMBL" id="MDP5226388.1"/>
    </source>
</evidence>
<keyword evidence="2" id="KW-0326">Glycosidase</keyword>
<evidence type="ECO:0000259" key="3">
    <source>
        <dbReference type="Pfam" id="PF01156"/>
    </source>
</evidence>
<dbReference type="InterPro" id="IPR023186">
    <property type="entry name" value="IUNH"/>
</dbReference>
<sequence length="318" mass="33661">MDTIPVYLDCDTGIDDALAIAHLLASPRAELLGVGTVSGNSDAAQCARNTLDLLALAGRPDIPVAVGNHDFQAAPYGGGSPHVHGDNGMGGLELPRAPREPETESAAQMLVRLAREHRGRLHVIAVAPLTNLAEALRLEPRLPELVAHVTIMGGAALAPGNLTPAAEANIFHDPEAAADVLAAPWELTLVPLDVTMTEVMEEEHRLRLLNSGKPLPEALGRMLEYYFEFYRGIFGRPCSAMHDPLAAAIALGEVTVTRAPVVRAAVETGHGPARGATVCDLRGIYRGSGDQDGAHCRVVLEAEPGFPDFLVDGLLRAF</sequence>